<dbReference type="Proteomes" id="UP001214043">
    <property type="component" value="Chromosome"/>
</dbReference>
<name>A0AAE9ZH85_9PROT</name>
<sequence>MSAVSIIHAPRDEALGEKIAAALSRAGHAPLRVSPDPSVGDLANDGDDDSTAIVVWTAAASKLVRLHEQARQAMARGALIPVAVGGVRPPGGFEELPPVDLSGWTGALDDPRWRFVLDEIQIAQQRGQVTNGDVWAEPANAEETHTPDEAAPVFAEHSVELDSADTEKVQYAEERRRARARPSRRRFKSRDVAFGATAGLVGMTLVTAVLAPIVLPGDTDSSSQQVTTEPAFPDPSVETPAQLTTLQSASLETNNNASPANASETDDFEMFDLREFGTVPGTDEETETFAAIDPAAAEAEASPTVDDAEIIETETEVPAPSLAPVDPTPIGEESVADSDAMENLVAAISSEESGERAAQNATPQLPEELKETAYLGNYFKECVACPDMAALPGGSFRMGAPAGERGRQPFEGPARVVTIERRFAIGTREVTFDQWQACVEDGGCRAYTPPDHGWGRDKMPVVSVSHADAQAYTAWLSNKTGRNYRLPTEAEWEYAARAGLSAPFAFGGDVTSRRANFNGNYPYRGGESEFRGRTTRVASFPPNAFGLFDMHGNAWEWTSDCWAESHAGAPEDGAARVSGDCSRRVLKGGAWNTGAWRLRSAHRIGKAVSTREFDNGFRVARDLD</sequence>
<organism evidence="4 5">
    <name type="scientific">Hyphococcus flavus</name>
    <dbReference type="NCBI Taxonomy" id="1866326"/>
    <lineage>
        <taxon>Bacteria</taxon>
        <taxon>Pseudomonadati</taxon>
        <taxon>Pseudomonadota</taxon>
        <taxon>Alphaproteobacteria</taxon>
        <taxon>Parvularculales</taxon>
        <taxon>Parvularculaceae</taxon>
        <taxon>Hyphococcus</taxon>
    </lineage>
</organism>
<proteinExistence type="predicted"/>
<feature type="compositionally biased region" description="Basic and acidic residues" evidence="1">
    <location>
        <begin position="166"/>
        <end position="176"/>
    </location>
</feature>
<keyword evidence="2" id="KW-1133">Transmembrane helix</keyword>
<dbReference type="Gene3D" id="3.90.1580.10">
    <property type="entry name" value="paralog of FGE (formylglycine-generating enzyme)"/>
    <property type="match status" value="1"/>
</dbReference>
<keyword evidence="2" id="KW-0472">Membrane</keyword>
<feature type="region of interest" description="Disordered" evidence="1">
    <location>
        <begin position="218"/>
        <end position="239"/>
    </location>
</feature>
<feature type="compositionally biased region" description="Polar residues" evidence="1">
    <location>
        <begin position="219"/>
        <end position="228"/>
    </location>
</feature>
<dbReference type="AlphaFoldDB" id="A0AAE9ZH85"/>
<keyword evidence="5" id="KW-1185">Reference proteome</keyword>
<dbReference type="KEGG" id="hfl:PUV54_05995"/>
<feature type="region of interest" description="Disordered" evidence="1">
    <location>
        <begin position="166"/>
        <end position="186"/>
    </location>
</feature>
<dbReference type="InterPro" id="IPR005532">
    <property type="entry name" value="SUMF_dom"/>
</dbReference>
<dbReference type="RefSeq" id="WP_274494688.1">
    <property type="nucleotide sequence ID" value="NZ_CP118166.1"/>
</dbReference>
<evidence type="ECO:0000259" key="3">
    <source>
        <dbReference type="Pfam" id="PF03781"/>
    </source>
</evidence>
<dbReference type="InterPro" id="IPR016187">
    <property type="entry name" value="CTDL_fold"/>
</dbReference>
<dbReference type="SUPFAM" id="SSF56436">
    <property type="entry name" value="C-type lectin-like"/>
    <property type="match status" value="1"/>
</dbReference>
<dbReference type="InterPro" id="IPR042095">
    <property type="entry name" value="SUMF_sf"/>
</dbReference>
<dbReference type="EMBL" id="CP118166">
    <property type="protein sequence ID" value="WDI32747.1"/>
    <property type="molecule type" value="Genomic_DNA"/>
</dbReference>
<protein>
    <submittedName>
        <fullName evidence="4">SUMF1/EgtB/PvdO family nonheme iron enzyme</fullName>
    </submittedName>
</protein>
<feature type="compositionally biased region" description="Basic residues" evidence="1">
    <location>
        <begin position="177"/>
        <end position="186"/>
    </location>
</feature>
<evidence type="ECO:0000256" key="2">
    <source>
        <dbReference type="SAM" id="Phobius"/>
    </source>
</evidence>
<evidence type="ECO:0000256" key="1">
    <source>
        <dbReference type="SAM" id="MobiDB-lite"/>
    </source>
</evidence>
<dbReference type="PANTHER" id="PTHR23150:SF35">
    <property type="entry name" value="BLL6746 PROTEIN"/>
    <property type="match status" value="1"/>
</dbReference>
<feature type="transmembrane region" description="Helical" evidence="2">
    <location>
        <begin position="192"/>
        <end position="215"/>
    </location>
</feature>
<dbReference type="InterPro" id="IPR051043">
    <property type="entry name" value="Sulfatase_Mod_Factor_Kinase"/>
</dbReference>
<feature type="domain" description="Sulfatase-modifying factor enzyme-like" evidence="3">
    <location>
        <begin position="385"/>
        <end position="621"/>
    </location>
</feature>
<evidence type="ECO:0000313" key="5">
    <source>
        <dbReference type="Proteomes" id="UP001214043"/>
    </source>
</evidence>
<reference evidence="4" key="1">
    <citation type="submission" date="2023-02" db="EMBL/GenBank/DDBJ databases">
        <title>Genome sequence of Hyphococcus flavus.</title>
        <authorList>
            <person name="Rong J.-C."/>
            <person name="Zhao Q."/>
            <person name="Yi M."/>
            <person name="Wu J.-Y."/>
        </authorList>
    </citation>
    <scope>NUCLEOTIDE SEQUENCE</scope>
    <source>
        <strain evidence="4">MCCC 1K03223</strain>
    </source>
</reference>
<dbReference type="Pfam" id="PF03781">
    <property type="entry name" value="FGE-sulfatase"/>
    <property type="match status" value="1"/>
</dbReference>
<dbReference type="GO" id="GO:0120147">
    <property type="term" value="F:formylglycine-generating oxidase activity"/>
    <property type="evidence" value="ECO:0007669"/>
    <property type="project" value="TreeGrafter"/>
</dbReference>
<dbReference type="PANTHER" id="PTHR23150">
    <property type="entry name" value="SULFATASE MODIFYING FACTOR 1, 2"/>
    <property type="match status" value="1"/>
</dbReference>
<keyword evidence="2" id="KW-0812">Transmembrane</keyword>
<accession>A0AAE9ZH85</accession>
<gene>
    <name evidence="4" type="ORF">PUV54_05995</name>
</gene>
<evidence type="ECO:0000313" key="4">
    <source>
        <dbReference type="EMBL" id="WDI32747.1"/>
    </source>
</evidence>